<dbReference type="InterPro" id="IPR011701">
    <property type="entry name" value="MFS"/>
</dbReference>
<sequence length="389" mass="41986">MNKKVYILAIASFVVGTVELILGGILDLIADAFHVSLAKAGYLISIYSFVYALSAPILLNVTAKIERKKVYMWTLFIFLLSNVFSAYSSGYYMLLIGRILAAASGSFIIVLSTTMASRMVKPKYQGRAIGIVFMGISGSLVLGIPLGILIGNALGWRQVFVMIAILTAIIMITVWFTMERLAPAPIVPLKTQVKALRNKKMLAIHLATLFVLAGHLTLYAYFTPFLQETLGLNTMMVTIIYGIFGLAAVAGGGLGGAVSDKWNPSSSVITMIALFFVSMIAMPFGVHLPFVVFLLLMIIWSALSWAVSPAQSNLIIHSARDTSDILISTNAAISHVGIAIGSYVGGIVVNQYSVIYNGWVGSIFVLLGLFCSLYAVTRTESTADTLHSK</sequence>
<dbReference type="Gene3D" id="1.20.1250.20">
    <property type="entry name" value="MFS general substrate transporter like domains"/>
    <property type="match status" value="2"/>
</dbReference>
<dbReference type="GO" id="GO:0022857">
    <property type="term" value="F:transmembrane transporter activity"/>
    <property type="evidence" value="ECO:0007669"/>
    <property type="project" value="InterPro"/>
</dbReference>
<evidence type="ECO:0000313" key="9">
    <source>
        <dbReference type="Proteomes" id="UP000031829"/>
    </source>
</evidence>
<dbReference type="AlphaFoldDB" id="A0A0B6AIC5"/>
<dbReference type="SUPFAM" id="SSF103473">
    <property type="entry name" value="MFS general substrate transporter"/>
    <property type="match status" value="1"/>
</dbReference>
<accession>A0A0B6AIC5</accession>
<dbReference type="HOGENOM" id="CLU_001265_61_5_9"/>
<gene>
    <name evidence="8" type="ORF">BG04_5039</name>
</gene>
<dbReference type="InterPro" id="IPR050189">
    <property type="entry name" value="MFS_Efflux_Transporters"/>
</dbReference>
<evidence type="ECO:0000256" key="1">
    <source>
        <dbReference type="ARBA" id="ARBA00004651"/>
    </source>
</evidence>
<feature type="domain" description="Major facilitator superfamily (MFS) profile" evidence="7">
    <location>
        <begin position="4"/>
        <end position="380"/>
    </location>
</feature>
<reference evidence="8 9" key="1">
    <citation type="journal article" date="2015" name="Genome Announc.">
        <title>Complete genome sequences for 35 biothreat assay-relevant bacillus species.</title>
        <authorList>
            <person name="Johnson S.L."/>
            <person name="Daligault H.E."/>
            <person name="Davenport K.W."/>
            <person name="Jaissle J."/>
            <person name="Frey K.G."/>
            <person name="Ladner J.T."/>
            <person name="Broomall S.M."/>
            <person name="Bishop-Lilly K.A."/>
            <person name="Bruce D.C."/>
            <person name="Gibbons H.S."/>
            <person name="Coyne S.R."/>
            <person name="Lo C.C."/>
            <person name="Meincke L."/>
            <person name="Munk A.C."/>
            <person name="Koroleva G.I."/>
            <person name="Rosenzweig C.N."/>
            <person name="Palacios G.F."/>
            <person name="Redden C.L."/>
            <person name="Minogue T.D."/>
            <person name="Chain P.S."/>
        </authorList>
    </citation>
    <scope>NUCLEOTIDE SEQUENCE [LARGE SCALE GENOMIC DNA]</scope>
    <source>
        <strain evidence="9">ATCC 14581 / DSM 32 / JCM 2506 / NBRC 15308 / NCIMB 9376 / NCTC 10342 / NRRL B-14308 / VKM B-512</strain>
    </source>
</reference>
<evidence type="ECO:0000259" key="7">
    <source>
        <dbReference type="PROSITE" id="PS50850"/>
    </source>
</evidence>
<evidence type="ECO:0000256" key="6">
    <source>
        <dbReference type="ARBA" id="ARBA00023136"/>
    </source>
</evidence>
<dbReference type="GeneID" id="93643005"/>
<dbReference type="KEGG" id="bmeg:BG04_5039"/>
<dbReference type="Proteomes" id="UP000031829">
    <property type="component" value="Chromosome"/>
</dbReference>
<dbReference type="PRINTS" id="PR01035">
    <property type="entry name" value="TCRTETA"/>
</dbReference>
<evidence type="ECO:0000256" key="3">
    <source>
        <dbReference type="ARBA" id="ARBA00022475"/>
    </source>
</evidence>
<dbReference type="GO" id="GO:0005886">
    <property type="term" value="C:plasma membrane"/>
    <property type="evidence" value="ECO:0007669"/>
    <property type="project" value="UniProtKB-SubCell"/>
</dbReference>
<dbReference type="RefSeq" id="WP_016764341.1">
    <property type="nucleotide sequence ID" value="NZ_BCVB01000010.1"/>
</dbReference>
<keyword evidence="4" id="KW-0812">Transmembrane</keyword>
<organism evidence="8 9">
    <name type="scientific">Priestia megaterium (strain ATCC 14581 / DSM 32 / CCUG 1817 / JCM 2506 / NBRC 15308 / NCIMB 9376 / NCTC 10342 / NRRL B-14308 / VKM B-512 / Ford 19)</name>
    <name type="common">Bacillus megaterium</name>
    <dbReference type="NCBI Taxonomy" id="1348623"/>
    <lineage>
        <taxon>Bacteria</taxon>
        <taxon>Bacillati</taxon>
        <taxon>Bacillota</taxon>
        <taxon>Bacilli</taxon>
        <taxon>Bacillales</taxon>
        <taxon>Bacillaceae</taxon>
        <taxon>Priestia</taxon>
    </lineage>
</organism>
<evidence type="ECO:0000256" key="5">
    <source>
        <dbReference type="ARBA" id="ARBA00022989"/>
    </source>
</evidence>
<proteinExistence type="predicted"/>
<dbReference type="CDD" id="cd17324">
    <property type="entry name" value="MFS_NepI_like"/>
    <property type="match status" value="1"/>
</dbReference>
<dbReference type="PROSITE" id="PS50850">
    <property type="entry name" value="MFS"/>
    <property type="match status" value="1"/>
</dbReference>
<evidence type="ECO:0000313" key="8">
    <source>
        <dbReference type="EMBL" id="AJI23276.1"/>
    </source>
</evidence>
<dbReference type="EMBL" id="CP009920">
    <property type="protein sequence ID" value="AJI23276.1"/>
    <property type="molecule type" value="Genomic_DNA"/>
</dbReference>
<keyword evidence="2" id="KW-0813">Transport</keyword>
<keyword evidence="3" id="KW-1003">Cell membrane</keyword>
<dbReference type="InterPro" id="IPR036259">
    <property type="entry name" value="MFS_trans_sf"/>
</dbReference>
<dbReference type="PANTHER" id="PTHR43124:SF10">
    <property type="entry name" value="PURINE EFFLUX PUMP PBUE"/>
    <property type="match status" value="1"/>
</dbReference>
<keyword evidence="5" id="KW-1133">Transmembrane helix</keyword>
<name>A0A0B6AIC5_PRIM2</name>
<comment type="subcellular location">
    <subcellularLocation>
        <location evidence="1">Cell membrane</location>
        <topology evidence="1">Multi-pass membrane protein</topology>
    </subcellularLocation>
</comment>
<evidence type="ECO:0000256" key="2">
    <source>
        <dbReference type="ARBA" id="ARBA00022448"/>
    </source>
</evidence>
<dbReference type="Pfam" id="PF07690">
    <property type="entry name" value="MFS_1"/>
    <property type="match status" value="1"/>
</dbReference>
<keyword evidence="6" id="KW-0472">Membrane</keyword>
<protein>
    <submittedName>
        <fullName evidence="8">Sugar (And other) transporter family protein</fullName>
    </submittedName>
</protein>
<dbReference type="InterPro" id="IPR001958">
    <property type="entry name" value="Tet-R_TetA/multi-R_MdtG-like"/>
</dbReference>
<evidence type="ECO:0000256" key="4">
    <source>
        <dbReference type="ARBA" id="ARBA00022692"/>
    </source>
</evidence>
<dbReference type="InterPro" id="IPR020846">
    <property type="entry name" value="MFS_dom"/>
</dbReference>
<dbReference type="PANTHER" id="PTHR43124">
    <property type="entry name" value="PURINE EFFLUX PUMP PBUE"/>
    <property type="match status" value="1"/>
</dbReference>